<feature type="domain" description="HAMP" evidence="6">
    <location>
        <begin position="305"/>
        <end position="358"/>
    </location>
</feature>
<dbReference type="PROSITE" id="PS50111">
    <property type="entry name" value="CHEMOTAXIS_TRANSDUC_2"/>
    <property type="match status" value="1"/>
</dbReference>
<dbReference type="CDD" id="cd06225">
    <property type="entry name" value="HAMP"/>
    <property type="match status" value="1"/>
</dbReference>
<dbReference type="EMBL" id="LABX01000157">
    <property type="protein sequence ID" value="KMO31103.1"/>
    <property type="molecule type" value="Genomic_DNA"/>
</dbReference>
<evidence type="ECO:0000256" key="1">
    <source>
        <dbReference type="ARBA" id="ARBA00023224"/>
    </source>
</evidence>
<dbReference type="PANTHER" id="PTHR32089">
    <property type="entry name" value="METHYL-ACCEPTING CHEMOTAXIS PROTEIN MCPB"/>
    <property type="match status" value="1"/>
</dbReference>
<dbReference type="SUPFAM" id="SSF58104">
    <property type="entry name" value="Methyl-accepting chemotaxis protein (MCP) signaling domain"/>
    <property type="match status" value="1"/>
</dbReference>
<protein>
    <recommendedName>
        <fullName evidence="9">Chemotaxis protein</fullName>
    </recommendedName>
</protein>
<proteinExistence type="inferred from homology"/>
<dbReference type="Gene3D" id="1.10.287.950">
    <property type="entry name" value="Methyl-accepting chemotaxis protein"/>
    <property type="match status" value="1"/>
</dbReference>
<dbReference type="Proteomes" id="UP000035929">
    <property type="component" value="Unassembled WGS sequence"/>
</dbReference>
<dbReference type="GO" id="GO:0007165">
    <property type="term" value="P:signal transduction"/>
    <property type="evidence" value="ECO:0007669"/>
    <property type="project" value="UniProtKB-KW"/>
</dbReference>
<keyword evidence="4" id="KW-0472">Membrane</keyword>
<evidence type="ECO:0000256" key="3">
    <source>
        <dbReference type="PROSITE-ProRule" id="PRU00284"/>
    </source>
</evidence>
<dbReference type="InterPro" id="IPR004089">
    <property type="entry name" value="MCPsignal_dom"/>
</dbReference>
<comment type="caution">
    <text evidence="7">The sequence shown here is derived from an EMBL/GenBank/DDBJ whole genome shotgun (WGS) entry which is preliminary data.</text>
</comment>
<dbReference type="InterPro" id="IPR003660">
    <property type="entry name" value="HAMP_dom"/>
</dbReference>
<dbReference type="PANTHER" id="PTHR32089:SF112">
    <property type="entry name" value="LYSOZYME-LIKE PROTEIN-RELATED"/>
    <property type="match status" value="1"/>
</dbReference>
<evidence type="ECO:0000259" key="6">
    <source>
        <dbReference type="PROSITE" id="PS50885"/>
    </source>
</evidence>
<evidence type="ECO:0000313" key="8">
    <source>
        <dbReference type="Proteomes" id="UP000035929"/>
    </source>
</evidence>
<dbReference type="Pfam" id="PF00672">
    <property type="entry name" value="HAMP"/>
    <property type="match status" value="1"/>
</dbReference>
<feature type="transmembrane region" description="Helical" evidence="4">
    <location>
        <begin position="284"/>
        <end position="304"/>
    </location>
</feature>
<organism evidence="7 8">
    <name type="scientific">Methylobacterium aquaticum</name>
    <dbReference type="NCBI Taxonomy" id="270351"/>
    <lineage>
        <taxon>Bacteria</taxon>
        <taxon>Pseudomonadati</taxon>
        <taxon>Pseudomonadota</taxon>
        <taxon>Alphaproteobacteria</taxon>
        <taxon>Hyphomicrobiales</taxon>
        <taxon>Methylobacteriaceae</taxon>
        <taxon>Methylobacterium</taxon>
    </lineage>
</organism>
<dbReference type="SMART" id="SM01358">
    <property type="entry name" value="HBM"/>
    <property type="match status" value="1"/>
</dbReference>
<gene>
    <name evidence="7" type="ORF">VP06_20000</name>
</gene>
<keyword evidence="4" id="KW-0812">Transmembrane</keyword>
<evidence type="ECO:0000256" key="4">
    <source>
        <dbReference type="SAM" id="Phobius"/>
    </source>
</evidence>
<dbReference type="OrthoDB" id="3289104at2"/>
<accession>A0A0J6SCN9</accession>
<feature type="domain" description="Methyl-accepting transducer" evidence="5">
    <location>
        <begin position="399"/>
        <end position="635"/>
    </location>
</feature>
<dbReference type="Pfam" id="PF00015">
    <property type="entry name" value="MCPsignal"/>
    <property type="match status" value="1"/>
</dbReference>
<dbReference type="AlphaFoldDB" id="A0A0J6SCN9"/>
<feature type="transmembrane region" description="Helical" evidence="4">
    <location>
        <begin position="12"/>
        <end position="34"/>
    </location>
</feature>
<comment type="similarity">
    <text evidence="2">Belongs to the methyl-accepting chemotaxis (MCP) protein family.</text>
</comment>
<sequence>MKLRFPRFGLRAQIAALGVGGVLLLGGIFGWGSWTQERLQASADRASDLASLIAAVSDDLLKAHQVETDFLLHRRDALIGEREALVAKAGERLEEIERRVAPLPDDAPLKAAETLRASLNIYATRFQNVAAAQATLGFTETDGLQGRLRAAIHDVEARLARIDEPRLAVLMLMMRRHEKDFMLRGDEAYGDDLRARAADFEEALGRTALNAAERAEIGALVGRYRDGFMAYLVGAGSLKEEADDLTTIQARLAPRIAEVARIAEEERARAQAAVAASRDWTGRMILGCIGVVVLCAAGLSWWVGRRISGPLTQLAQAMGRVAGGDLAVTVPAFRRRDEIGAIGRAFAVFHATMVENAALVAEQAARRASSEAERRAAFQEMADRFEQAVGAVVATVSASAAALQETARGMSAIAAGTAERSATVAAAAEETAQNVAAVSAAAEQVGTSVAVIDGQVRGSAELARRAVAETDEAGAFVQALDGAASRIGDVVQMIAAIAGQTNLLALNATIEAARAGEAGRGFAVVAAEVKQLASQTARATEEVGSQIGQIQAATARAVAAIGTITARIREIDGSAGAIATAVAQQGGAMREIARNVAQAAIGTGDVTRTISGVAQDSEQAGTAAAEVLASASALARQSDRLGAEVAAFIASVRAA</sequence>
<keyword evidence="1 3" id="KW-0807">Transducer</keyword>
<dbReference type="PATRIC" id="fig|270351.6.peg.1698"/>
<evidence type="ECO:0000256" key="2">
    <source>
        <dbReference type="ARBA" id="ARBA00029447"/>
    </source>
</evidence>
<evidence type="ECO:0008006" key="9">
    <source>
        <dbReference type="Google" id="ProtNLM"/>
    </source>
</evidence>
<dbReference type="SMART" id="SM00304">
    <property type="entry name" value="HAMP"/>
    <property type="match status" value="1"/>
</dbReference>
<dbReference type="PROSITE" id="PS50885">
    <property type="entry name" value="HAMP"/>
    <property type="match status" value="1"/>
</dbReference>
<dbReference type="GO" id="GO:0016020">
    <property type="term" value="C:membrane"/>
    <property type="evidence" value="ECO:0007669"/>
    <property type="project" value="InterPro"/>
</dbReference>
<dbReference type="InterPro" id="IPR032255">
    <property type="entry name" value="HBM"/>
</dbReference>
<evidence type="ECO:0000259" key="5">
    <source>
        <dbReference type="PROSITE" id="PS50111"/>
    </source>
</evidence>
<keyword evidence="4" id="KW-1133">Transmembrane helix</keyword>
<dbReference type="Gene3D" id="6.10.340.10">
    <property type="match status" value="1"/>
</dbReference>
<dbReference type="RefSeq" id="WP_048465534.1">
    <property type="nucleotide sequence ID" value="NZ_LABX01000157.1"/>
</dbReference>
<name>A0A0J6SCN9_9HYPH</name>
<evidence type="ECO:0000313" key="7">
    <source>
        <dbReference type="EMBL" id="KMO31103.1"/>
    </source>
</evidence>
<reference evidence="7 8" key="1">
    <citation type="submission" date="2015-03" db="EMBL/GenBank/DDBJ databases">
        <title>Genome sequencing of Methylobacterium aquaticum DSM16371 type strain.</title>
        <authorList>
            <person name="Chaudhry V."/>
            <person name="Patil P.B."/>
        </authorList>
    </citation>
    <scope>NUCLEOTIDE SEQUENCE [LARGE SCALE GENOMIC DNA]</scope>
    <source>
        <strain evidence="7 8">DSM 16371</strain>
    </source>
</reference>
<dbReference type="SMART" id="SM00283">
    <property type="entry name" value="MA"/>
    <property type="match status" value="1"/>
</dbReference>